<organism evidence="3 4">
    <name type="scientific">Paenibacillus psychroresistens</name>
    <dbReference type="NCBI Taxonomy" id="1778678"/>
    <lineage>
        <taxon>Bacteria</taxon>
        <taxon>Bacillati</taxon>
        <taxon>Bacillota</taxon>
        <taxon>Bacilli</taxon>
        <taxon>Bacillales</taxon>
        <taxon>Paenibacillaceae</taxon>
        <taxon>Paenibacillus</taxon>
    </lineage>
</organism>
<feature type="compositionally biased region" description="Polar residues" evidence="1">
    <location>
        <begin position="114"/>
        <end position="125"/>
    </location>
</feature>
<feature type="compositionally biased region" description="Polar residues" evidence="1">
    <location>
        <begin position="144"/>
        <end position="158"/>
    </location>
</feature>
<reference evidence="4" key="1">
    <citation type="submission" date="2018-11" db="EMBL/GenBank/DDBJ databases">
        <title>Complete genome sequence of Paenibacillus sp. ML311-T8.</title>
        <authorList>
            <person name="Nam Y.-D."/>
            <person name="Kang J."/>
            <person name="Chung W.-H."/>
            <person name="Park Y.S."/>
        </authorList>
    </citation>
    <scope>NUCLEOTIDE SEQUENCE [LARGE SCALE GENOMIC DNA]</scope>
    <source>
        <strain evidence="4">ML311-T8</strain>
    </source>
</reference>
<protein>
    <recommendedName>
        <fullName evidence="5">DUF4476 domain-containing protein</fullName>
    </recommendedName>
</protein>
<dbReference type="EMBL" id="CP034235">
    <property type="protein sequence ID" value="QGQ99844.1"/>
    <property type="molecule type" value="Genomic_DNA"/>
</dbReference>
<evidence type="ECO:0000256" key="2">
    <source>
        <dbReference type="SAM" id="Phobius"/>
    </source>
</evidence>
<dbReference type="RefSeq" id="WP_155705112.1">
    <property type="nucleotide sequence ID" value="NZ_CP034235.1"/>
</dbReference>
<evidence type="ECO:0000256" key="1">
    <source>
        <dbReference type="SAM" id="MobiDB-lite"/>
    </source>
</evidence>
<accession>A0A6B8RVN6</accession>
<feature type="compositionally biased region" description="Polar residues" evidence="1">
    <location>
        <begin position="66"/>
        <end position="86"/>
    </location>
</feature>
<feature type="region of interest" description="Disordered" evidence="1">
    <location>
        <begin position="66"/>
        <end position="164"/>
    </location>
</feature>
<dbReference type="OrthoDB" id="2662662at2"/>
<feature type="transmembrane region" description="Helical" evidence="2">
    <location>
        <begin position="7"/>
        <end position="27"/>
    </location>
</feature>
<evidence type="ECO:0000313" key="4">
    <source>
        <dbReference type="Proteomes" id="UP000426246"/>
    </source>
</evidence>
<evidence type="ECO:0000313" key="3">
    <source>
        <dbReference type="EMBL" id="QGQ99844.1"/>
    </source>
</evidence>
<gene>
    <name evidence="3" type="ORF">EHS13_35755</name>
</gene>
<evidence type="ECO:0008006" key="5">
    <source>
        <dbReference type="Google" id="ProtNLM"/>
    </source>
</evidence>
<dbReference type="KEGG" id="ppsc:EHS13_35755"/>
<dbReference type="AlphaFoldDB" id="A0A6B8RVN6"/>
<proteinExistence type="predicted"/>
<keyword evidence="2" id="KW-0472">Membrane</keyword>
<keyword evidence="4" id="KW-1185">Reference proteome</keyword>
<keyword evidence="2" id="KW-1133">Transmembrane helix</keyword>
<name>A0A6B8RVN6_9BACL</name>
<sequence length="244" mass="27098">MIKLVNWLTKIIIQTMIIASLTVYLTWVTVHTYVDKLLAKYHLDSAESKIDFSDFLSQMSTSLNILKPSSSNNQASEKTSELTENAESTEEPSRQTPADPETTDTPVIKDVNADQESTTSPNPTATPVAADSQGVDAVPDDSISVWNQSSGASGQEASKSGDKQKELVMSAEEFTKMKDELNEADKVQIFTLLAARLPQTEFQQLSTYVEDGVTEAEWADIQKMVEQYLEPDEYKELQDLLANY</sequence>
<keyword evidence="2" id="KW-0812">Transmembrane</keyword>
<dbReference type="Proteomes" id="UP000426246">
    <property type="component" value="Chromosome"/>
</dbReference>